<feature type="domain" description="DUF3741" evidence="2">
    <location>
        <begin position="107"/>
        <end position="134"/>
    </location>
</feature>
<evidence type="ECO:0000259" key="2">
    <source>
        <dbReference type="Pfam" id="PF14383"/>
    </source>
</evidence>
<dbReference type="Pfam" id="PF14383">
    <property type="entry name" value="VARLMGL"/>
    <property type="match status" value="1"/>
</dbReference>
<keyword evidence="4" id="KW-1185">Reference proteome</keyword>
<dbReference type="PANTHER" id="PTHR37751">
    <property type="entry name" value="LOW PROTEIN: M-PHASE INDUCER PHOSPHATASE-LIKE PROTEIN"/>
    <property type="match status" value="1"/>
</dbReference>
<accession>A0AAU9T1Y6</accession>
<feature type="compositionally biased region" description="Basic and acidic residues" evidence="1">
    <location>
        <begin position="251"/>
        <end position="261"/>
    </location>
</feature>
<dbReference type="Proteomes" id="UP000836841">
    <property type="component" value="Chromosome 7"/>
</dbReference>
<evidence type="ECO:0000313" key="3">
    <source>
        <dbReference type="EMBL" id="CAH2077983.1"/>
    </source>
</evidence>
<dbReference type="EMBL" id="OU466863">
    <property type="protein sequence ID" value="CAH2077983.1"/>
    <property type="molecule type" value="Genomic_DNA"/>
</dbReference>
<gene>
    <name evidence="3" type="ORF">TAV2_LOCUS23721</name>
</gene>
<dbReference type="AlphaFoldDB" id="A0AAU9T1Y6"/>
<proteinExistence type="predicted"/>
<feature type="region of interest" description="Disordered" evidence="1">
    <location>
        <begin position="284"/>
        <end position="313"/>
    </location>
</feature>
<evidence type="ECO:0000313" key="4">
    <source>
        <dbReference type="Proteomes" id="UP000836841"/>
    </source>
</evidence>
<dbReference type="InterPro" id="IPR032795">
    <property type="entry name" value="DUF3741-assoc"/>
</dbReference>
<feature type="region of interest" description="Disordered" evidence="1">
    <location>
        <begin position="143"/>
        <end position="182"/>
    </location>
</feature>
<evidence type="ECO:0000256" key="1">
    <source>
        <dbReference type="SAM" id="MobiDB-lite"/>
    </source>
</evidence>
<reference evidence="3 4" key="1">
    <citation type="submission" date="2022-03" db="EMBL/GenBank/DDBJ databases">
        <authorList>
            <person name="Nunn A."/>
            <person name="Chopra R."/>
            <person name="Nunn A."/>
            <person name="Contreras Garrido A."/>
        </authorList>
    </citation>
    <scope>NUCLEOTIDE SEQUENCE [LARGE SCALE GENOMIC DNA]</scope>
</reference>
<feature type="region of interest" description="Disordered" evidence="1">
    <location>
        <begin position="238"/>
        <end position="272"/>
    </location>
</feature>
<organism evidence="3 4">
    <name type="scientific">Thlaspi arvense</name>
    <name type="common">Field penny-cress</name>
    <dbReference type="NCBI Taxonomy" id="13288"/>
    <lineage>
        <taxon>Eukaryota</taxon>
        <taxon>Viridiplantae</taxon>
        <taxon>Streptophyta</taxon>
        <taxon>Embryophyta</taxon>
        <taxon>Tracheophyta</taxon>
        <taxon>Spermatophyta</taxon>
        <taxon>Magnoliopsida</taxon>
        <taxon>eudicotyledons</taxon>
        <taxon>Gunneridae</taxon>
        <taxon>Pentapetalae</taxon>
        <taxon>rosids</taxon>
        <taxon>malvids</taxon>
        <taxon>Brassicales</taxon>
        <taxon>Brassicaceae</taxon>
        <taxon>Thlaspideae</taxon>
        <taxon>Thlaspi</taxon>
    </lineage>
</organism>
<protein>
    <recommendedName>
        <fullName evidence="2">DUF3741 domain-containing protein</fullName>
    </recommendedName>
</protein>
<feature type="region of interest" description="Disordered" evidence="1">
    <location>
        <begin position="200"/>
        <end position="219"/>
    </location>
</feature>
<feature type="non-terminal residue" evidence="3">
    <location>
        <position position="1"/>
    </location>
</feature>
<feature type="compositionally biased region" description="Basic and acidic residues" evidence="1">
    <location>
        <begin position="291"/>
        <end position="301"/>
    </location>
</feature>
<name>A0AAU9T1Y6_THLAR</name>
<sequence length="482" mass="54624">MGREWYNGGISICSSESKSNSSEANGCITALSHFFHFHHFYFPSRHHHHQPSVDSPSRNLKGLVAPRNSLELTEESPLSTNYKESESLNIHVGGKKPKLRAILVDTSSDICNSPRTNTPNVVARLMGLDLLPDNLDLKRSSRISVRRQSLSGDGSGTRSLPESPRVSSARKSDSDIRRLSLQLNRENKHEEFGSLRLKELKQDEESRSPTHNGRQIVRQIKERAVTRRLGMDITNLLEKRRAGGGAQNPIQHKEARSRSSQKENTFSSNPRFVFKHDKNSQKLTKVTSSKYSKEKNLKRVTEQPQRPINGWKKADSKSSFSLYSTPINLNKQRRAFISTSTNSRSDRSDTLDKKKCKKIQIPNDILNISVASSAVFFAKERPRKQMKRAEEPERNAEATICSGQMYKYEEKLPQGPQSSNFYDSSTISSTFANARGTEIDFKHLPGMTKFEEEEERVVAEIERHIMDALVLETVQNDSVLRG</sequence>
<dbReference type="PANTHER" id="PTHR37751:SF3">
    <property type="entry name" value="DUF3741 DOMAIN-CONTAINING PROTEIN"/>
    <property type="match status" value="1"/>
</dbReference>
<feature type="compositionally biased region" description="Polar residues" evidence="1">
    <location>
        <begin position="146"/>
        <end position="160"/>
    </location>
</feature>